<evidence type="ECO:0000256" key="7">
    <source>
        <dbReference type="ARBA" id="ARBA00023306"/>
    </source>
</evidence>
<keyword evidence="1" id="KW-0436">Ligase</keyword>
<dbReference type="InterPro" id="IPR050061">
    <property type="entry name" value="MurCDEF_pg_biosynth"/>
</dbReference>
<comment type="caution">
    <text evidence="12">The sequence shown here is derived from an EMBL/GenBank/DDBJ whole genome shotgun (WGS) entry which is preliminary data.</text>
</comment>
<dbReference type="SUPFAM" id="SSF53244">
    <property type="entry name" value="MurD-like peptide ligases, peptide-binding domain"/>
    <property type="match status" value="1"/>
</dbReference>
<dbReference type="GO" id="GO:0051301">
    <property type="term" value="P:cell division"/>
    <property type="evidence" value="ECO:0007669"/>
    <property type="project" value="UniProtKB-KW"/>
</dbReference>
<evidence type="ECO:0000256" key="6">
    <source>
        <dbReference type="ARBA" id="ARBA00022984"/>
    </source>
</evidence>
<feature type="domain" description="Mur ligase central" evidence="11">
    <location>
        <begin position="110"/>
        <end position="209"/>
    </location>
</feature>
<dbReference type="Proteomes" id="UP000230731">
    <property type="component" value="Unassembled WGS sequence"/>
</dbReference>
<dbReference type="InterPro" id="IPR036565">
    <property type="entry name" value="Mur-like_cat_sf"/>
</dbReference>
<dbReference type="GO" id="GO:0005524">
    <property type="term" value="F:ATP binding"/>
    <property type="evidence" value="ECO:0007669"/>
    <property type="project" value="UniProtKB-KW"/>
</dbReference>
<name>A0A2M6WYF4_9BACT</name>
<dbReference type="InterPro" id="IPR036615">
    <property type="entry name" value="Mur_ligase_C_dom_sf"/>
</dbReference>
<organism evidence="12 13">
    <name type="scientific">Candidatus Andersenbacteria bacterium CG10_big_fil_rev_8_21_14_0_10_54_11</name>
    <dbReference type="NCBI Taxonomy" id="1974485"/>
    <lineage>
        <taxon>Bacteria</taxon>
        <taxon>Candidatus Anderseniibacteriota</taxon>
    </lineage>
</organism>
<dbReference type="Pfam" id="PF02875">
    <property type="entry name" value="Mur_ligase_C"/>
    <property type="match status" value="1"/>
</dbReference>
<gene>
    <name evidence="12" type="ORF">COT71_03890</name>
</gene>
<accession>A0A2M6WYF4</accession>
<sequence length="432" mass="46463">MAIEQPLPARALFVGAGGMGMRGLAGLWRDAGVRVDSSDDNPAARADLIAADFEVIPAAAPVYGYDCLVYSDAVPDRHPLRRAAQQAGVPELPYHVALGHFSRRYRTVAITGTHGKSSTTALVAHLLVTAGLDPTVLVGAPIPAWGGSTYRSGRGNFFVVEADEYREHFLSLSWEAAVIVSIDFDHPDYFHSLEAVEQAYSRFLQLNPEGWAAVRKEVLSSHPDISWPAHTLVVADDPAKAEVPALPGAHMRRNATLAAAAAAWCGVSKPVIAAALASFTGLGRRFEQLGTCRGVPLISDYGHHPQEIAATLAGLHERYPSGRILVLWEPHTAERLHLFGDAFVKSLRTADGVVLLPTYQPTGRGNDDSAADNRVRKHVFSTLTSGGRAGWRCDTYASLPTLLRRLAPDFTAVICFSAGSADAKLRHLAETD</sequence>
<dbReference type="GO" id="GO:0071555">
    <property type="term" value="P:cell wall organization"/>
    <property type="evidence" value="ECO:0007669"/>
    <property type="project" value="UniProtKB-KW"/>
</dbReference>
<dbReference type="InterPro" id="IPR013221">
    <property type="entry name" value="Mur_ligase_cen"/>
</dbReference>
<dbReference type="PANTHER" id="PTHR43445:SF3">
    <property type="entry name" value="UDP-N-ACETYLMURAMATE--L-ALANINE LIGASE"/>
    <property type="match status" value="1"/>
</dbReference>
<dbReference type="Pfam" id="PF08245">
    <property type="entry name" value="Mur_ligase_M"/>
    <property type="match status" value="1"/>
</dbReference>
<dbReference type="Pfam" id="PF01225">
    <property type="entry name" value="Mur_ligase"/>
    <property type="match status" value="1"/>
</dbReference>
<keyword evidence="2" id="KW-0132">Cell division</keyword>
<evidence type="ECO:0000256" key="2">
    <source>
        <dbReference type="ARBA" id="ARBA00022618"/>
    </source>
</evidence>
<dbReference type="GO" id="GO:0016881">
    <property type="term" value="F:acid-amino acid ligase activity"/>
    <property type="evidence" value="ECO:0007669"/>
    <property type="project" value="InterPro"/>
</dbReference>
<evidence type="ECO:0000259" key="11">
    <source>
        <dbReference type="Pfam" id="PF08245"/>
    </source>
</evidence>
<dbReference type="InterPro" id="IPR000713">
    <property type="entry name" value="Mur_ligase_N"/>
</dbReference>
<dbReference type="Gene3D" id="3.40.50.720">
    <property type="entry name" value="NAD(P)-binding Rossmann-like Domain"/>
    <property type="match status" value="1"/>
</dbReference>
<feature type="domain" description="Mur ligase N-terminal catalytic" evidence="9">
    <location>
        <begin position="13"/>
        <end position="106"/>
    </location>
</feature>
<dbReference type="PANTHER" id="PTHR43445">
    <property type="entry name" value="UDP-N-ACETYLMURAMATE--L-ALANINE LIGASE-RELATED"/>
    <property type="match status" value="1"/>
</dbReference>
<evidence type="ECO:0000313" key="12">
    <source>
        <dbReference type="EMBL" id="PIT97809.1"/>
    </source>
</evidence>
<evidence type="ECO:0000256" key="3">
    <source>
        <dbReference type="ARBA" id="ARBA00022741"/>
    </source>
</evidence>
<proteinExistence type="predicted"/>
<evidence type="ECO:0000259" key="9">
    <source>
        <dbReference type="Pfam" id="PF01225"/>
    </source>
</evidence>
<dbReference type="SUPFAM" id="SSF53623">
    <property type="entry name" value="MurD-like peptide ligases, catalytic domain"/>
    <property type="match status" value="1"/>
</dbReference>
<dbReference type="Gene3D" id="3.40.1190.10">
    <property type="entry name" value="Mur-like, catalytic domain"/>
    <property type="match status" value="2"/>
</dbReference>
<dbReference type="AlphaFoldDB" id="A0A2M6WYF4"/>
<dbReference type="Gene3D" id="3.90.190.20">
    <property type="entry name" value="Mur ligase, C-terminal domain"/>
    <property type="match status" value="1"/>
</dbReference>
<dbReference type="SUPFAM" id="SSF51984">
    <property type="entry name" value="MurCD N-terminal domain"/>
    <property type="match status" value="1"/>
</dbReference>
<feature type="domain" description="Mur ligase C-terminal" evidence="10">
    <location>
        <begin position="284"/>
        <end position="365"/>
    </location>
</feature>
<evidence type="ECO:0000259" key="10">
    <source>
        <dbReference type="Pfam" id="PF02875"/>
    </source>
</evidence>
<keyword evidence="5" id="KW-0133">Cell shape</keyword>
<keyword evidence="6" id="KW-0573">Peptidoglycan synthesis</keyword>
<keyword evidence="8" id="KW-0961">Cell wall biogenesis/degradation</keyword>
<evidence type="ECO:0000256" key="1">
    <source>
        <dbReference type="ARBA" id="ARBA00022598"/>
    </source>
</evidence>
<evidence type="ECO:0000313" key="13">
    <source>
        <dbReference type="Proteomes" id="UP000230731"/>
    </source>
</evidence>
<reference evidence="13" key="1">
    <citation type="submission" date="2017-09" db="EMBL/GenBank/DDBJ databases">
        <title>Depth-based differentiation of microbial function through sediment-hosted aquifers and enrichment of novel symbionts in the deep terrestrial subsurface.</title>
        <authorList>
            <person name="Probst A.J."/>
            <person name="Ladd B."/>
            <person name="Jarett J.K."/>
            <person name="Geller-Mcgrath D.E."/>
            <person name="Sieber C.M.K."/>
            <person name="Emerson J.B."/>
            <person name="Anantharaman K."/>
            <person name="Thomas B.C."/>
            <person name="Malmstrom R."/>
            <person name="Stieglmeier M."/>
            <person name="Klingl A."/>
            <person name="Woyke T."/>
            <person name="Ryan C.M."/>
            <person name="Banfield J.F."/>
        </authorList>
    </citation>
    <scope>NUCLEOTIDE SEQUENCE [LARGE SCALE GENOMIC DNA]</scope>
</reference>
<evidence type="ECO:0000256" key="4">
    <source>
        <dbReference type="ARBA" id="ARBA00022840"/>
    </source>
</evidence>
<protein>
    <recommendedName>
        <fullName evidence="14">UDP-N-acetylmuramate--L-alanine ligase</fullName>
    </recommendedName>
</protein>
<dbReference type="GO" id="GO:0008360">
    <property type="term" value="P:regulation of cell shape"/>
    <property type="evidence" value="ECO:0007669"/>
    <property type="project" value="UniProtKB-KW"/>
</dbReference>
<dbReference type="GO" id="GO:0009252">
    <property type="term" value="P:peptidoglycan biosynthetic process"/>
    <property type="evidence" value="ECO:0007669"/>
    <property type="project" value="UniProtKB-KW"/>
</dbReference>
<dbReference type="EMBL" id="PEZP01000043">
    <property type="protein sequence ID" value="PIT97809.1"/>
    <property type="molecule type" value="Genomic_DNA"/>
</dbReference>
<dbReference type="InterPro" id="IPR004101">
    <property type="entry name" value="Mur_ligase_C"/>
</dbReference>
<keyword evidence="7" id="KW-0131">Cell cycle</keyword>
<evidence type="ECO:0008006" key="14">
    <source>
        <dbReference type="Google" id="ProtNLM"/>
    </source>
</evidence>
<evidence type="ECO:0000256" key="8">
    <source>
        <dbReference type="ARBA" id="ARBA00023316"/>
    </source>
</evidence>
<evidence type="ECO:0000256" key="5">
    <source>
        <dbReference type="ARBA" id="ARBA00022960"/>
    </source>
</evidence>
<keyword evidence="4" id="KW-0067">ATP-binding</keyword>
<keyword evidence="3" id="KW-0547">Nucleotide-binding</keyword>